<keyword evidence="4" id="KW-1185">Reference proteome</keyword>
<dbReference type="Gene3D" id="1.10.357.40">
    <property type="entry name" value="YbiA-like"/>
    <property type="match status" value="2"/>
</dbReference>
<gene>
    <name evidence="3" type="ORF">C8Q71DRAFT_727638</name>
</gene>
<feature type="region of interest" description="Disordered" evidence="1">
    <location>
        <begin position="170"/>
        <end position="199"/>
    </location>
</feature>
<dbReference type="InterPro" id="IPR012816">
    <property type="entry name" value="NADAR"/>
</dbReference>
<evidence type="ECO:0000313" key="4">
    <source>
        <dbReference type="Proteomes" id="UP000814176"/>
    </source>
</evidence>
<organism evidence="3 4">
    <name type="scientific">Rhodofomes roseus</name>
    <dbReference type="NCBI Taxonomy" id="34475"/>
    <lineage>
        <taxon>Eukaryota</taxon>
        <taxon>Fungi</taxon>
        <taxon>Dikarya</taxon>
        <taxon>Basidiomycota</taxon>
        <taxon>Agaricomycotina</taxon>
        <taxon>Agaricomycetes</taxon>
        <taxon>Polyporales</taxon>
        <taxon>Rhodofomes</taxon>
    </lineage>
</organism>
<dbReference type="EMBL" id="JADCUA010000033">
    <property type="protein sequence ID" value="KAH9830119.1"/>
    <property type="molecule type" value="Genomic_DNA"/>
</dbReference>
<dbReference type="GeneID" id="72002609"/>
<reference evidence="3 4" key="1">
    <citation type="journal article" date="2021" name="Environ. Microbiol.">
        <title>Gene family expansions and transcriptome signatures uncover fungal adaptations to wood decay.</title>
        <authorList>
            <person name="Hage H."/>
            <person name="Miyauchi S."/>
            <person name="Viragh M."/>
            <person name="Drula E."/>
            <person name="Min B."/>
            <person name="Chaduli D."/>
            <person name="Navarro D."/>
            <person name="Favel A."/>
            <person name="Norest M."/>
            <person name="Lesage-Meessen L."/>
            <person name="Balint B."/>
            <person name="Merenyi Z."/>
            <person name="de Eugenio L."/>
            <person name="Morin E."/>
            <person name="Martinez A.T."/>
            <person name="Baldrian P."/>
            <person name="Stursova M."/>
            <person name="Martinez M.J."/>
            <person name="Novotny C."/>
            <person name="Magnuson J.K."/>
            <person name="Spatafora J.W."/>
            <person name="Maurice S."/>
            <person name="Pangilinan J."/>
            <person name="Andreopoulos W."/>
            <person name="LaButti K."/>
            <person name="Hundley H."/>
            <person name="Na H."/>
            <person name="Kuo A."/>
            <person name="Barry K."/>
            <person name="Lipzen A."/>
            <person name="Henrissat B."/>
            <person name="Riley R."/>
            <person name="Ahrendt S."/>
            <person name="Nagy L.G."/>
            <person name="Grigoriev I.V."/>
            <person name="Martin F."/>
            <person name="Rosso M.N."/>
        </authorList>
    </citation>
    <scope>NUCLEOTIDE SEQUENCE [LARGE SCALE GENOMIC DNA]</scope>
    <source>
        <strain evidence="3 4">CIRM-BRFM 1785</strain>
    </source>
</reference>
<proteinExistence type="predicted"/>
<feature type="domain" description="NADAR" evidence="2">
    <location>
        <begin position="25"/>
        <end position="165"/>
    </location>
</feature>
<comment type="caution">
    <text evidence="3">The sequence shown here is derived from an EMBL/GenBank/DDBJ whole genome shotgun (WGS) entry which is preliminary data.</text>
</comment>
<dbReference type="InterPro" id="IPR037238">
    <property type="entry name" value="YbiA-like_sf"/>
</dbReference>
<evidence type="ECO:0000256" key="1">
    <source>
        <dbReference type="SAM" id="MobiDB-lite"/>
    </source>
</evidence>
<dbReference type="RefSeq" id="XP_047773471.1">
    <property type="nucleotide sequence ID" value="XM_047921877.1"/>
</dbReference>
<evidence type="ECO:0000259" key="2">
    <source>
        <dbReference type="Pfam" id="PF08719"/>
    </source>
</evidence>
<feature type="domain" description="NADAR" evidence="2">
    <location>
        <begin position="304"/>
        <end position="444"/>
    </location>
</feature>
<dbReference type="Proteomes" id="UP000814176">
    <property type="component" value="Unassembled WGS sequence"/>
</dbReference>
<protein>
    <recommendedName>
        <fullName evidence="2">NADAR domain-containing protein</fullName>
    </recommendedName>
</protein>
<dbReference type="CDD" id="cd15457">
    <property type="entry name" value="NADAR"/>
    <property type="match status" value="2"/>
</dbReference>
<accession>A0ABQ8K0D8</accession>
<dbReference type="SUPFAM" id="SSF143990">
    <property type="entry name" value="YbiA-like"/>
    <property type="match status" value="2"/>
</dbReference>
<dbReference type="NCBIfam" id="TIGR02464">
    <property type="entry name" value="ribofla_fusion"/>
    <property type="match status" value="2"/>
</dbReference>
<name>A0ABQ8K0D8_9APHY</name>
<dbReference type="Pfam" id="PF08719">
    <property type="entry name" value="NADAR"/>
    <property type="match status" value="2"/>
</dbReference>
<evidence type="ECO:0000313" key="3">
    <source>
        <dbReference type="EMBL" id="KAH9830119.1"/>
    </source>
</evidence>
<sequence length="447" mass="51640">MIIKPEGPRTFRILLTEERSHVIRFYHSDQPYYQFTNFAPYAIHWDGRMYPTAEHLFQAHKFMPNRPDLAERIRFLPDSRFALDEARNLRAAQRSDWFDINVSVMDDVLEAKFAQHLSLRDTLLSTSDNELIEDSPVDSFWGCGQDGLGKNELGKALMRLREKLRAHPARRHFAWTSPPPDRERRSEGVQPVPENSHGMTHAQLLPAPVKDQGTSQWHSPEWWGYWSDVLNYAQDAIHAANASTLRLDNACLYSLSVHTPSTTPSEERVLLITGIVLPDRSRHRATGRSPPAVPDPGQTSRILFYHRDEPYYEFTNFAPYAINWDGHTYPTAEHLFQAHKFMSTRADLAERIRRLHSSRAALEEAGRLRRLQRTDWFDVNIGVMDAVLEAKFTQHLKLRDLLLSTGHRELVEDSPVDSFWGWGNDCKGRNELGKALMRLRDKLRSTP</sequence>